<name>A0A4Q7VP78_9BURK</name>
<accession>A0A4Q7VP78</accession>
<dbReference type="SUPFAM" id="SSF54285">
    <property type="entry name" value="MoaD/ThiS"/>
    <property type="match status" value="1"/>
</dbReference>
<dbReference type="Gene3D" id="3.10.20.280">
    <property type="entry name" value="RnfH-like"/>
    <property type="match status" value="1"/>
</dbReference>
<dbReference type="HAMAP" id="MF_00460">
    <property type="entry name" value="UPF0125_RnfH"/>
    <property type="match status" value="1"/>
</dbReference>
<dbReference type="PANTHER" id="PTHR37483:SF1">
    <property type="entry name" value="UPF0125 PROTEIN RATB"/>
    <property type="match status" value="1"/>
</dbReference>
<proteinExistence type="inferred from homology"/>
<evidence type="ECO:0000256" key="2">
    <source>
        <dbReference type="HAMAP-Rule" id="MF_00460"/>
    </source>
</evidence>
<dbReference type="EMBL" id="SHKP01000006">
    <property type="protein sequence ID" value="RZT98213.1"/>
    <property type="molecule type" value="Genomic_DNA"/>
</dbReference>
<dbReference type="AlphaFoldDB" id="A0A4Q7VP78"/>
<dbReference type="InterPro" id="IPR016155">
    <property type="entry name" value="Mopterin_synth/thiamin_S_b"/>
</dbReference>
<dbReference type="Pfam" id="PF03658">
    <property type="entry name" value="Ub-RnfH"/>
    <property type="match status" value="1"/>
</dbReference>
<reference evidence="3 4" key="1">
    <citation type="submission" date="2019-02" db="EMBL/GenBank/DDBJ databases">
        <title>Genomic Encyclopedia of Type Strains, Phase IV (KMG-IV): sequencing the most valuable type-strain genomes for metagenomic binning, comparative biology and taxonomic classification.</title>
        <authorList>
            <person name="Goeker M."/>
        </authorList>
    </citation>
    <scope>NUCLEOTIDE SEQUENCE [LARGE SCALE GENOMIC DNA]</scope>
    <source>
        <strain evidence="3 4">DSM 19570</strain>
    </source>
</reference>
<dbReference type="RefSeq" id="WP_242616944.1">
    <property type="nucleotide sequence ID" value="NZ_SHKP01000006.1"/>
</dbReference>
<comment type="caution">
    <text evidence="3">The sequence shown here is derived from an EMBL/GenBank/DDBJ whole genome shotgun (WGS) entry which is preliminary data.</text>
</comment>
<sequence>MRAEPASISVEVAYSPRAGEVDLVSLTLAAGSTALQALHASGLLERHPQIDATASRLGIWGRSCPSGAPLRDGDRVELYRELRVDPKEARRERYRGQRTRQRR</sequence>
<evidence type="ECO:0000256" key="1">
    <source>
        <dbReference type="ARBA" id="ARBA00010645"/>
    </source>
</evidence>
<dbReference type="PANTHER" id="PTHR37483">
    <property type="entry name" value="UPF0125 PROTEIN RATB"/>
    <property type="match status" value="1"/>
</dbReference>
<dbReference type="Proteomes" id="UP000293671">
    <property type="component" value="Unassembled WGS sequence"/>
</dbReference>
<evidence type="ECO:0000313" key="4">
    <source>
        <dbReference type="Proteomes" id="UP000293671"/>
    </source>
</evidence>
<protein>
    <recommendedName>
        <fullName evidence="2">UPF0125 protein EV670_2624</fullName>
    </recommendedName>
</protein>
<dbReference type="InterPro" id="IPR005346">
    <property type="entry name" value="RnfH"/>
</dbReference>
<dbReference type="InterPro" id="IPR037021">
    <property type="entry name" value="RnfH_sf"/>
</dbReference>
<keyword evidence="4" id="KW-1185">Reference proteome</keyword>
<evidence type="ECO:0000313" key="3">
    <source>
        <dbReference type="EMBL" id="RZT98213.1"/>
    </source>
</evidence>
<organism evidence="3 4">
    <name type="scientific">Rivibacter subsaxonicus</name>
    <dbReference type="NCBI Taxonomy" id="457575"/>
    <lineage>
        <taxon>Bacteria</taxon>
        <taxon>Pseudomonadati</taxon>
        <taxon>Pseudomonadota</taxon>
        <taxon>Betaproteobacteria</taxon>
        <taxon>Burkholderiales</taxon>
        <taxon>Rivibacter</taxon>
    </lineage>
</organism>
<gene>
    <name evidence="3" type="ORF">EV670_2624</name>
</gene>
<comment type="similarity">
    <text evidence="1 2">Belongs to the UPF0125 (RnfH) family.</text>
</comment>